<name>A0A923RTH5_9FIRM</name>
<proteinExistence type="predicted"/>
<reference evidence="1" key="1">
    <citation type="submission" date="2020-08" db="EMBL/GenBank/DDBJ databases">
        <title>Genome public.</title>
        <authorList>
            <person name="Liu C."/>
            <person name="Sun Q."/>
        </authorList>
    </citation>
    <scope>NUCLEOTIDE SEQUENCE</scope>
    <source>
        <strain evidence="1">BX1005</strain>
    </source>
</reference>
<keyword evidence="1" id="KW-0547">Nucleotide-binding</keyword>
<dbReference type="GO" id="GO:0005524">
    <property type="term" value="F:ATP binding"/>
    <property type="evidence" value="ECO:0007669"/>
    <property type="project" value="UniProtKB-KW"/>
</dbReference>
<evidence type="ECO:0000313" key="1">
    <source>
        <dbReference type="EMBL" id="MBC5714756.1"/>
    </source>
</evidence>
<evidence type="ECO:0000313" key="2">
    <source>
        <dbReference type="Proteomes" id="UP000606720"/>
    </source>
</evidence>
<sequence>MVLNYKFENFLSFRDEVEFSMLAPKTKVKNRFPNNYISAENGSEILKTAVIVGENAGGKSNFVRSLDYFKSLFKDNEARTFKGLININNIEGNCPRCFNTCSKFEIEVLVNGDCFYLYHLEIDFTGIVKEVLSYKKGYKQKYQQILSVSRTELDYKCNEAECKESSRCKPSTSGTYELQIEEFDSDLEEPLKNATQNQKNIGLFITKLAILGSEHAIRFTEWIKHDLCPETNVINYDLYKSMRNEEEDLRILNDARYLEIFRMIDYSIREIKVDEEKPFSKTIVIRKKKDGSIFSREIGHDSSGVREFFAWAVQIFKVIYENKVVFADEMDRVLNPVLSDRVIAFINGKKHYGQFIFTTHNVLHLNLKNYMKEQIYFITKDAENLESELYSLADFPEIRYETTKIYEFYMKGILGGTAVE</sequence>
<accession>A0A923RTH5</accession>
<dbReference type="InterPro" id="IPR027417">
    <property type="entry name" value="P-loop_NTPase"/>
</dbReference>
<comment type="caution">
    <text evidence="1">The sequence shown here is derived from an EMBL/GenBank/DDBJ whole genome shotgun (WGS) entry which is preliminary data.</text>
</comment>
<dbReference type="PANTHER" id="PTHR40396">
    <property type="entry name" value="ATPASE-LIKE PROTEIN"/>
    <property type="match status" value="1"/>
</dbReference>
<organism evidence="1 2">
    <name type="scientific">Roseburia zhanii</name>
    <dbReference type="NCBI Taxonomy" id="2763064"/>
    <lineage>
        <taxon>Bacteria</taxon>
        <taxon>Bacillati</taxon>
        <taxon>Bacillota</taxon>
        <taxon>Clostridia</taxon>
        <taxon>Lachnospirales</taxon>
        <taxon>Lachnospiraceae</taxon>
        <taxon>Roseburia</taxon>
    </lineage>
</organism>
<dbReference type="Proteomes" id="UP000606720">
    <property type="component" value="Unassembled WGS sequence"/>
</dbReference>
<keyword evidence="2" id="KW-1185">Reference proteome</keyword>
<protein>
    <submittedName>
        <fullName evidence="1">ATP-binding protein</fullName>
    </submittedName>
</protein>
<dbReference type="SUPFAM" id="SSF52540">
    <property type="entry name" value="P-loop containing nucleoside triphosphate hydrolases"/>
    <property type="match status" value="1"/>
</dbReference>
<dbReference type="EMBL" id="JACOPH010000010">
    <property type="protein sequence ID" value="MBC5714756.1"/>
    <property type="molecule type" value="Genomic_DNA"/>
</dbReference>
<dbReference type="AlphaFoldDB" id="A0A923RTH5"/>
<dbReference type="Gene3D" id="3.40.50.300">
    <property type="entry name" value="P-loop containing nucleotide triphosphate hydrolases"/>
    <property type="match status" value="1"/>
</dbReference>
<dbReference type="GO" id="GO:0016887">
    <property type="term" value="F:ATP hydrolysis activity"/>
    <property type="evidence" value="ECO:0007669"/>
    <property type="project" value="InterPro"/>
</dbReference>
<keyword evidence="1" id="KW-0067">ATP-binding</keyword>
<dbReference type="RefSeq" id="WP_186867376.1">
    <property type="nucleotide sequence ID" value="NZ_JACOPH010000010.1"/>
</dbReference>
<dbReference type="PANTHER" id="PTHR40396:SF1">
    <property type="entry name" value="ATPASE AAA-TYPE CORE DOMAIN-CONTAINING PROTEIN"/>
    <property type="match status" value="1"/>
</dbReference>
<gene>
    <name evidence="1" type="ORF">H8S17_11195</name>
</gene>